<dbReference type="AlphaFoldDB" id="A0A5B8MPG9"/>
<dbReference type="EMBL" id="CP031040">
    <property type="protein sequence ID" value="QDZ22383.1"/>
    <property type="molecule type" value="Genomic_DNA"/>
</dbReference>
<dbReference type="InterPro" id="IPR006843">
    <property type="entry name" value="PAP/fibrillin_dom"/>
</dbReference>
<keyword evidence="2" id="KW-0934">Plastid</keyword>
<dbReference type="PANTHER" id="PTHR31906">
    <property type="entry name" value="PLASTID-LIPID-ASSOCIATED PROTEIN 4, CHLOROPLASTIC-RELATED"/>
    <property type="match status" value="1"/>
</dbReference>
<sequence>MRVRGAGGGWVRGTRGARAARVRASVRDECIDAIRPFRRGEGATARDRSQILNLLERLEDSNACSSSEIREQLQGSWILLYQAPVKCEEDLSAYEKRAVTVEGPFLSAFKPLTKGLFKTLSNTQNILVDEQKIENIAEFRVASRWRGKLNIAGQVVLGEDKGEGSEETRKAYVTFSSFSLSLEGLEDFLTIPIDKVLTFLGKDIPKGYLLTTYMDEDLRVGRGDKGSIFVAKRMNKL</sequence>
<reference evidence="4 5" key="1">
    <citation type="submission" date="2018-07" db="EMBL/GenBank/DDBJ databases">
        <title>The complete nuclear genome of the prasinophyte Chloropicon primus (CCMP1205).</title>
        <authorList>
            <person name="Pombert J.-F."/>
            <person name="Otis C."/>
            <person name="Turmel M."/>
            <person name="Lemieux C."/>
        </authorList>
    </citation>
    <scope>NUCLEOTIDE SEQUENCE [LARGE SCALE GENOMIC DNA]</scope>
    <source>
        <strain evidence="4 5">CCMP1205</strain>
    </source>
</reference>
<evidence type="ECO:0000313" key="4">
    <source>
        <dbReference type="EMBL" id="QDZ22383.1"/>
    </source>
</evidence>
<feature type="domain" description="Plastid lipid-associated protein/fibrillin conserved" evidence="3">
    <location>
        <begin position="28"/>
        <end position="230"/>
    </location>
</feature>
<dbReference type="GO" id="GO:0009536">
    <property type="term" value="C:plastid"/>
    <property type="evidence" value="ECO:0007669"/>
    <property type="project" value="UniProtKB-SubCell"/>
</dbReference>
<accession>A0A5B8MPG9</accession>
<protein>
    <recommendedName>
        <fullName evidence="3">Plastid lipid-associated protein/fibrillin conserved domain-containing protein</fullName>
    </recommendedName>
</protein>
<evidence type="ECO:0000256" key="1">
    <source>
        <dbReference type="ARBA" id="ARBA00004474"/>
    </source>
</evidence>
<dbReference type="Pfam" id="PF04755">
    <property type="entry name" value="PAP_fibrillin"/>
    <property type="match status" value="1"/>
</dbReference>
<dbReference type="OrthoDB" id="568101at2759"/>
<evidence type="ECO:0000313" key="5">
    <source>
        <dbReference type="Proteomes" id="UP000316726"/>
    </source>
</evidence>
<keyword evidence="5" id="KW-1185">Reference proteome</keyword>
<gene>
    <name evidence="4" type="ORF">A3770_07p49010</name>
</gene>
<comment type="subcellular location">
    <subcellularLocation>
        <location evidence="1">Plastid</location>
    </subcellularLocation>
</comment>
<organism evidence="4 5">
    <name type="scientific">Chloropicon primus</name>
    <dbReference type="NCBI Taxonomy" id="1764295"/>
    <lineage>
        <taxon>Eukaryota</taxon>
        <taxon>Viridiplantae</taxon>
        <taxon>Chlorophyta</taxon>
        <taxon>Chloropicophyceae</taxon>
        <taxon>Chloropicales</taxon>
        <taxon>Chloropicaceae</taxon>
        <taxon>Chloropicon</taxon>
    </lineage>
</organism>
<name>A0A5B8MPG9_9CHLO</name>
<evidence type="ECO:0000259" key="3">
    <source>
        <dbReference type="Pfam" id="PF04755"/>
    </source>
</evidence>
<evidence type="ECO:0000256" key="2">
    <source>
        <dbReference type="ARBA" id="ARBA00022640"/>
    </source>
</evidence>
<dbReference type="Proteomes" id="UP000316726">
    <property type="component" value="Chromosome 7"/>
</dbReference>
<proteinExistence type="predicted"/>
<dbReference type="InterPro" id="IPR039633">
    <property type="entry name" value="PAP"/>
</dbReference>